<proteinExistence type="predicted"/>
<gene>
    <name evidence="1" type="ORF">Slin15195_G028040</name>
</gene>
<sequence length="285" mass="31715">MLCQIRLTEIGIRAASASDADAITAGHEQLSILASFQRYVNGLNVLCGQSPSLLQQYCISVPSESLVVMQLLLHRPFSKRRETFLNTEMGSSSEVDILEMATAVLERSQHKRSLKAYQQWAWFSWIKWYALAVVLVELCSRSDLDRATERAWDAANLSYQDYAQVVADTRTGLSWKPIAKLMRRASAFRADVISHKQTPSNGQSAAQNVLLSATSRYPESMLTENALHSVLVAPAASHSGVWSAEAGTWTTRGDGDISQQQWEALIDDIYEGSDFMDLQGPWSHD</sequence>
<evidence type="ECO:0000313" key="1">
    <source>
        <dbReference type="EMBL" id="USW49485.1"/>
    </source>
</evidence>
<dbReference type="Proteomes" id="UP001056384">
    <property type="component" value="Chromosome 2"/>
</dbReference>
<dbReference type="AlphaFoldDB" id="A0A9Q9EG00"/>
<organism evidence="1 2">
    <name type="scientific">Septoria linicola</name>
    <dbReference type="NCBI Taxonomy" id="215465"/>
    <lineage>
        <taxon>Eukaryota</taxon>
        <taxon>Fungi</taxon>
        <taxon>Dikarya</taxon>
        <taxon>Ascomycota</taxon>
        <taxon>Pezizomycotina</taxon>
        <taxon>Dothideomycetes</taxon>
        <taxon>Dothideomycetidae</taxon>
        <taxon>Mycosphaerellales</taxon>
        <taxon>Mycosphaerellaceae</taxon>
        <taxon>Septoria</taxon>
    </lineage>
</organism>
<keyword evidence="2" id="KW-1185">Reference proteome</keyword>
<accession>A0A9Q9EG00</accession>
<evidence type="ECO:0000313" key="2">
    <source>
        <dbReference type="Proteomes" id="UP001056384"/>
    </source>
</evidence>
<dbReference type="OrthoDB" id="424974at2759"/>
<dbReference type="EMBL" id="CP099419">
    <property type="protein sequence ID" value="USW49485.1"/>
    <property type="molecule type" value="Genomic_DNA"/>
</dbReference>
<name>A0A9Q9EG00_9PEZI</name>
<reference evidence="1" key="1">
    <citation type="submission" date="2022-06" db="EMBL/GenBank/DDBJ databases">
        <title>Complete genome sequences of two strains of the flax pathogen Septoria linicola.</title>
        <authorList>
            <person name="Lapalu N."/>
            <person name="Simon A."/>
            <person name="Demenou B."/>
            <person name="Paumier D."/>
            <person name="Guillot M.-P."/>
            <person name="Gout L."/>
            <person name="Valade R."/>
        </authorList>
    </citation>
    <scope>NUCLEOTIDE SEQUENCE</scope>
    <source>
        <strain evidence="1">SE15195</strain>
    </source>
</reference>
<protein>
    <submittedName>
        <fullName evidence="1">Uncharacterized protein</fullName>
    </submittedName>
</protein>